<dbReference type="CDD" id="cd04301">
    <property type="entry name" value="NAT_SF"/>
    <property type="match status" value="1"/>
</dbReference>
<dbReference type="GO" id="GO:0016747">
    <property type="term" value="F:acyltransferase activity, transferring groups other than amino-acyl groups"/>
    <property type="evidence" value="ECO:0007669"/>
    <property type="project" value="InterPro"/>
</dbReference>
<sequence length="250" mass="29434">MISFKDIITDGDILETTNRYIHYQTLHKRIQYDSNKIVYKIMPDLHTFKKDEQMLKALHDQHKQPFLKFVFPENERLEEPLSSYLTYRGYEYSWIELYVVTPQKLLKEPHDDIEVMPTDEDNIVDFLNISYEFDKKFGTDYAELKVEDNKKQFNSDNPIQVISYYKGKPAGILLIWDNEAYVELDSFTVREPMRRLGIGSQMQSFVANYAKGKSVILVADGEDTAKDMYKAQGYQYGGFQYEALKEFTVE</sequence>
<dbReference type="InterPro" id="IPR040549">
    <property type="entry name" value="DUF5613"/>
</dbReference>
<gene>
    <name evidence="2" type="ORF">KQ656_12480</name>
    <name evidence="3" type="ORF">PYH69_11880</name>
</gene>
<accession>A0AAX3W3L9</accession>
<dbReference type="InterPro" id="IPR000182">
    <property type="entry name" value="GNAT_dom"/>
</dbReference>
<dbReference type="Proteomes" id="UP001223261">
    <property type="component" value="Chromosome"/>
</dbReference>
<reference evidence="2 4" key="1">
    <citation type="submission" date="2021-06" db="EMBL/GenBank/DDBJ databases">
        <title>Staphylococcus lentus K169 genome sequencing.</title>
        <authorList>
            <person name="Sundareshan S."/>
            <person name="Akhila D.S."/>
            <person name="Prachi D."/>
            <person name="Sivakumar R."/>
            <person name="Rajendhran J."/>
            <person name="Isloor S."/>
            <person name="Hegde N.R."/>
        </authorList>
    </citation>
    <scope>NUCLEOTIDE SEQUENCE [LARGE SCALE GENOMIC DNA]</scope>
    <source>
        <strain evidence="2 4">K169</strain>
    </source>
</reference>
<dbReference type="InterPro" id="IPR016181">
    <property type="entry name" value="Acyl_CoA_acyltransferase"/>
</dbReference>
<reference evidence="3" key="2">
    <citation type="journal article" date="2023" name="Antibiotics">
        <title>Prevalence and Molecular Characterization of Methicillin-Resistant Staphylococci (MRS) and Mammaliicocci (MRM) in Dromedary Camels from Algeria: First Detection of SCCmec-mecC Hybrid in Methicillin-Resistant Mammaliicoccus lentus.</title>
        <authorList>
            <person name="Belhout C."/>
            <person name="Boyen F."/>
            <person name="Vereecke N."/>
            <person name="Theuns S."/>
            <person name="Taibi N."/>
            <person name="Stegger M."/>
            <person name="de la Fe-Rodriguez P.Y."/>
            <person name="Bouayad L."/>
            <person name="Elgroud R."/>
            <person name="Butaye P."/>
        </authorList>
    </citation>
    <scope>NUCLEOTIDE SEQUENCE</scope>
    <source>
        <strain evidence="3">7048</strain>
    </source>
</reference>
<dbReference type="PROSITE" id="PS51186">
    <property type="entry name" value="GNAT"/>
    <property type="match status" value="1"/>
</dbReference>
<dbReference type="Pfam" id="PF00583">
    <property type="entry name" value="Acetyltransf_1"/>
    <property type="match status" value="1"/>
</dbReference>
<feature type="domain" description="N-acetyltransferase" evidence="1">
    <location>
        <begin position="113"/>
        <end position="250"/>
    </location>
</feature>
<dbReference type="Pfam" id="PF18467">
    <property type="entry name" value="DUF5613"/>
    <property type="match status" value="1"/>
</dbReference>
<name>A0AAX3W3L9_MAMLE</name>
<dbReference type="EMBL" id="CP118848">
    <property type="protein sequence ID" value="WHI59410.1"/>
    <property type="molecule type" value="Genomic_DNA"/>
</dbReference>
<evidence type="ECO:0000313" key="5">
    <source>
        <dbReference type="Proteomes" id="UP001223261"/>
    </source>
</evidence>
<dbReference type="EC" id="2.3.1.-" evidence="3"/>
<keyword evidence="4" id="KW-1185">Reference proteome</keyword>
<dbReference type="RefSeq" id="WP_135031154.1">
    <property type="nucleotide sequence ID" value="NZ_CABIVY010000026.1"/>
</dbReference>
<keyword evidence="3" id="KW-0012">Acyltransferase</keyword>
<evidence type="ECO:0000313" key="4">
    <source>
        <dbReference type="Proteomes" id="UP000770161"/>
    </source>
</evidence>
<dbReference type="AlphaFoldDB" id="A0AAX3W3L9"/>
<evidence type="ECO:0000259" key="1">
    <source>
        <dbReference type="PROSITE" id="PS51186"/>
    </source>
</evidence>
<evidence type="ECO:0000313" key="2">
    <source>
        <dbReference type="EMBL" id="MBU6114778.1"/>
    </source>
</evidence>
<dbReference type="GeneID" id="99675860"/>
<protein>
    <submittedName>
        <fullName evidence="3">GNAT family N-acetyltransferase</fullName>
        <ecNumber evidence="3">2.3.1.-</ecNumber>
    </submittedName>
</protein>
<dbReference type="Proteomes" id="UP000770161">
    <property type="component" value="Unassembled WGS sequence"/>
</dbReference>
<keyword evidence="3" id="KW-0808">Transferase</keyword>
<dbReference type="Gene3D" id="3.40.630.30">
    <property type="match status" value="1"/>
</dbReference>
<proteinExistence type="predicted"/>
<dbReference type="EMBL" id="JAHLZN010000035">
    <property type="protein sequence ID" value="MBU6114778.1"/>
    <property type="molecule type" value="Genomic_DNA"/>
</dbReference>
<evidence type="ECO:0000313" key="3">
    <source>
        <dbReference type="EMBL" id="WHI59410.1"/>
    </source>
</evidence>
<dbReference type="SUPFAM" id="SSF55729">
    <property type="entry name" value="Acyl-CoA N-acyltransferases (Nat)"/>
    <property type="match status" value="1"/>
</dbReference>
<organism evidence="3 5">
    <name type="scientific">Mammaliicoccus lentus</name>
    <name type="common">Staphylococcus lentus</name>
    <dbReference type="NCBI Taxonomy" id="42858"/>
    <lineage>
        <taxon>Bacteria</taxon>
        <taxon>Bacillati</taxon>
        <taxon>Bacillota</taxon>
        <taxon>Bacilli</taxon>
        <taxon>Bacillales</taxon>
        <taxon>Staphylococcaceae</taxon>
        <taxon>Mammaliicoccus</taxon>
    </lineage>
</organism>